<organism evidence="1 2">
    <name type="scientific">Naumannella halotolerans</name>
    <dbReference type="NCBI Taxonomy" id="993414"/>
    <lineage>
        <taxon>Bacteria</taxon>
        <taxon>Bacillati</taxon>
        <taxon>Actinomycetota</taxon>
        <taxon>Actinomycetes</taxon>
        <taxon>Propionibacteriales</taxon>
        <taxon>Propionibacteriaceae</taxon>
        <taxon>Naumannella</taxon>
    </lineage>
</organism>
<gene>
    <name evidence="1" type="ORF">CLV29_1144</name>
</gene>
<proteinExistence type="predicted"/>
<evidence type="ECO:0008006" key="3">
    <source>
        <dbReference type="Google" id="ProtNLM"/>
    </source>
</evidence>
<dbReference type="AlphaFoldDB" id="A0A4R7J8A7"/>
<keyword evidence="2" id="KW-1185">Reference proteome</keyword>
<sequence>MSEGSYLARYARLWSMGSQPTSSIDWDSMGQPEFDRIVEALIHRIEPADATVRAYEGRGGDGGKDVEVLYPAGNRKVYQLKYFLGRETGMGVSRRRQVKKSLKKVMEGDVPPEEWVLVAPCKFTPADYTFIDQLVADYQLEHAVWDRPKLDELLARHLDLAANHLRHDYALEMIKIAGMEAAALTNGAADVVDRMHSLGSVIDGVDPNWGMDVSRVDGLVCVSPRAKHSRSAEVAPISITTEVEFGAEDHVLRDAFRKSVGFGSSRPVRIPAENVRSFKIEGPPLFAREGRNGEIELGIHSEARLVDRPVNVRLLGGGGQFIGGYVGVTKHVGRGTEGVTLELGFASNLVTLEMQFVPTSPNSPVSAALSYEVPEGLMPEVHLEATRLMLDLRTTEVLELEVDGMRAGRFAGVGSGLLADTEFVDVLRTVNQAAEDLVVVQRVTNDRFAMPPELDGRSRAWCRAIRLISEGRCVLAPDLWRPTMTLTPAEQVGDSDPFYQGQPVTFYARRTPFTVEIYGRKIIAMPIEMWHPAVRVVDAASARQSLLAGEQVKVALAAAEPEQRWWLVDAEKYVGADPLQLTAWDLEGIDNPPVPSFVAELPSEVSGE</sequence>
<comment type="caution">
    <text evidence="1">The sequence shown here is derived from an EMBL/GenBank/DDBJ whole genome shotgun (WGS) entry which is preliminary data.</text>
</comment>
<accession>A0A4R7J8A7</accession>
<name>A0A4R7J8A7_9ACTN</name>
<evidence type="ECO:0000313" key="2">
    <source>
        <dbReference type="Proteomes" id="UP000295371"/>
    </source>
</evidence>
<protein>
    <recommendedName>
        <fullName evidence="3">Restriction endonuclease</fullName>
    </recommendedName>
</protein>
<evidence type="ECO:0000313" key="1">
    <source>
        <dbReference type="EMBL" id="TDT33525.1"/>
    </source>
</evidence>
<dbReference type="EMBL" id="SOAW01000001">
    <property type="protein sequence ID" value="TDT33525.1"/>
    <property type="molecule type" value="Genomic_DNA"/>
</dbReference>
<reference evidence="1 2" key="1">
    <citation type="submission" date="2019-03" db="EMBL/GenBank/DDBJ databases">
        <title>Genomic Encyclopedia of Archaeal and Bacterial Type Strains, Phase II (KMG-II): from individual species to whole genera.</title>
        <authorList>
            <person name="Goeker M."/>
        </authorList>
    </citation>
    <scope>NUCLEOTIDE SEQUENCE [LARGE SCALE GENOMIC DNA]</scope>
    <source>
        <strain evidence="1 2">DSM 24323</strain>
    </source>
</reference>
<dbReference type="Proteomes" id="UP000295371">
    <property type="component" value="Unassembled WGS sequence"/>
</dbReference>